<feature type="domain" description="HTH gntR-type" evidence="4">
    <location>
        <begin position="16"/>
        <end position="83"/>
    </location>
</feature>
<protein>
    <submittedName>
        <fullName evidence="5">DNA-binding GntR family transcriptional regulator</fullName>
    </submittedName>
</protein>
<proteinExistence type="predicted"/>
<keyword evidence="3" id="KW-0804">Transcription</keyword>
<dbReference type="SMART" id="SM00345">
    <property type="entry name" value="HTH_GNTR"/>
    <property type="match status" value="1"/>
</dbReference>
<dbReference type="GO" id="GO:0003677">
    <property type="term" value="F:DNA binding"/>
    <property type="evidence" value="ECO:0007669"/>
    <property type="project" value="UniProtKB-KW"/>
</dbReference>
<accession>A0A542SQM8</accession>
<reference evidence="5 6" key="1">
    <citation type="submission" date="2019-06" db="EMBL/GenBank/DDBJ databases">
        <title>Sequencing the genomes of 1000 actinobacteria strains.</title>
        <authorList>
            <person name="Klenk H.-P."/>
        </authorList>
    </citation>
    <scope>NUCLEOTIDE SEQUENCE [LARGE SCALE GENOMIC DNA]</scope>
    <source>
        <strain evidence="5 6">DSM 10596</strain>
    </source>
</reference>
<dbReference type="Gene3D" id="1.10.10.10">
    <property type="entry name" value="Winged helix-like DNA-binding domain superfamily/Winged helix DNA-binding domain"/>
    <property type="match status" value="1"/>
</dbReference>
<dbReference type="PROSITE" id="PS50949">
    <property type="entry name" value="HTH_GNTR"/>
    <property type="match status" value="1"/>
</dbReference>
<dbReference type="InterPro" id="IPR008920">
    <property type="entry name" value="TF_FadR/GntR_C"/>
</dbReference>
<evidence type="ECO:0000313" key="6">
    <source>
        <dbReference type="Proteomes" id="UP000316181"/>
    </source>
</evidence>
<dbReference type="CDD" id="cd07377">
    <property type="entry name" value="WHTH_GntR"/>
    <property type="match status" value="1"/>
</dbReference>
<sequence length="232" mass="24424">MSVSATAPVPPLPPRPLLRDSVLDALRTAIVAGTLAPDEQVRDAQIAQWLGVSRTPVREAILELARAGLVRATPGRITTVAPLDATEVRHAAQVVAAMHRTAQLAATPRLTDADIDQMVAANARFARAHAAKDVDAALAADAELHGVAVRVAANPAIADVLATYEPVLERAERLRFASLEGHASAQRHSELIDLCRRKDAQGAADLASMIWSDLTVSTSDPDGSATGENPSH</sequence>
<dbReference type="PANTHER" id="PTHR43537">
    <property type="entry name" value="TRANSCRIPTIONAL REGULATOR, GNTR FAMILY"/>
    <property type="match status" value="1"/>
</dbReference>
<evidence type="ECO:0000256" key="1">
    <source>
        <dbReference type="ARBA" id="ARBA00023015"/>
    </source>
</evidence>
<comment type="caution">
    <text evidence="5">The sequence shown here is derived from an EMBL/GenBank/DDBJ whole genome shotgun (WGS) entry which is preliminary data.</text>
</comment>
<name>A0A542SQM8_9MICO</name>
<evidence type="ECO:0000313" key="5">
    <source>
        <dbReference type="EMBL" id="TQK76912.1"/>
    </source>
</evidence>
<keyword evidence="1" id="KW-0805">Transcription regulation</keyword>
<dbReference type="InterPro" id="IPR011711">
    <property type="entry name" value="GntR_C"/>
</dbReference>
<organism evidence="5 6">
    <name type="scientific">Rarobacter incanus</name>
    <dbReference type="NCBI Taxonomy" id="153494"/>
    <lineage>
        <taxon>Bacteria</taxon>
        <taxon>Bacillati</taxon>
        <taxon>Actinomycetota</taxon>
        <taxon>Actinomycetes</taxon>
        <taxon>Micrococcales</taxon>
        <taxon>Rarobacteraceae</taxon>
        <taxon>Rarobacter</taxon>
    </lineage>
</organism>
<dbReference type="GO" id="GO:0003700">
    <property type="term" value="F:DNA-binding transcription factor activity"/>
    <property type="evidence" value="ECO:0007669"/>
    <property type="project" value="InterPro"/>
</dbReference>
<evidence type="ECO:0000256" key="2">
    <source>
        <dbReference type="ARBA" id="ARBA00023125"/>
    </source>
</evidence>
<dbReference type="Pfam" id="PF07729">
    <property type="entry name" value="FCD"/>
    <property type="match status" value="1"/>
</dbReference>
<dbReference type="SUPFAM" id="SSF46785">
    <property type="entry name" value="Winged helix' DNA-binding domain"/>
    <property type="match status" value="1"/>
</dbReference>
<dbReference type="InterPro" id="IPR000524">
    <property type="entry name" value="Tscrpt_reg_HTH_GntR"/>
</dbReference>
<dbReference type="EMBL" id="VFNV01000001">
    <property type="protein sequence ID" value="TQK76912.1"/>
    <property type="molecule type" value="Genomic_DNA"/>
</dbReference>
<dbReference type="RefSeq" id="WP_142112510.1">
    <property type="nucleotide sequence ID" value="NZ_BAAATB010000004.1"/>
</dbReference>
<keyword evidence="6" id="KW-1185">Reference proteome</keyword>
<dbReference type="PANTHER" id="PTHR43537:SF24">
    <property type="entry name" value="GLUCONATE OPERON TRANSCRIPTIONAL REPRESSOR"/>
    <property type="match status" value="1"/>
</dbReference>
<dbReference type="Pfam" id="PF00392">
    <property type="entry name" value="GntR"/>
    <property type="match status" value="1"/>
</dbReference>
<dbReference type="InterPro" id="IPR036390">
    <property type="entry name" value="WH_DNA-bd_sf"/>
</dbReference>
<keyword evidence="2 5" id="KW-0238">DNA-binding</keyword>
<evidence type="ECO:0000259" key="4">
    <source>
        <dbReference type="PROSITE" id="PS50949"/>
    </source>
</evidence>
<evidence type="ECO:0000256" key="3">
    <source>
        <dbReference type="ARBA" id="ARBA00023163"/>
    </source>
</evidence>
<dbReference type="OrthoDB" id="8680240at2"/>
<dbReference type="AlphaFoldDB" id="A0A542SQM8"/>
<dbReference type="Gene3D" id="1.20.120.530">
    <property type="entry name" value="GntR ligand-binding domain-like"/>
    <property type="match status" value="1"/>
</dbReference>
<gene>
    <name evidence="5" type="ORF">FB389_1614</name>
</gene>
<dbReference type="InterPro" id="IPR036388">
    <property type="entry name" value="WH-like_DNA-bd_sf"/>
</dbReference>
<dbReference type="SUPFAM" id="SSF48008">
    <property type="entry name" value="GntR ligand-binding domain-like"/>
    <property type="match status" value="1"/>
</dbReference>
<dbReference type="Proteomes" id="UP000316181">
    <property type="component" value="Unassembled WGS sequence"/>
</dbReference>